<dbReference type="Pfam" id="PF17886">
    <property type="entry name" value="ArsA_HSP20"/>
    <property type="match status" value="1"/>
</dbReference>
<organism evidence="3">
    <name type="scientific">freshwater metagenome</name>
    <dbReference type="NCBI Taxonomy" id="449393"/>
    <lineage>
        <taxon>unclassified sequences</taxon>
        <taxon>metagenomes</taxon>
        <taxon>ecological metagenomes</taxon>
    </lineage>
</organism>
<dbReference type="AlphaFoldDB" id="A0A6J7FFH9"/>
<name>A0A6J7FFH9_9ZZZZ</name>
<feature type="domain" description="ArsA HSP20-like" evidence="1">
    <location>
        <begin position="286"/>
        <end position="334"/>
    </location>
</feature>
<accession>A0A6J7FFH9</accession>
<evidence type="ECO:0000313" key="2">
    <source>
        <dbReference type="EMBL" id="CAB4633735.1"/>
    </source>
</evidence>
<sequence length="345" mass="36473">MTLLLVSGAGGAGITTVAQGLARSLREEGYSTAEIDSSIAAPLGTSQVWSDAVSTFGVWLQSLGASTLAAQELEGLVGLNELITGVLVADAIRNSNIDVVVWDMGSSREALRTLQLLDTVPVLLDRLLTGPVAAQISAPDPTALITAWYGLVTHVSAARDLVHEAQSVLVGTLNDADALIRASGAMRLYGCNPAAVVLNKVPAANKSDTKLISRSVKKAVAVVDGIGVPVVVLPMAAKGEPKPAKVMKWLGPLREVLVEEDRILADVWSVRETKKGYSLTFTLRAGADVQVGRRGDLLLVICDGYRRQLELPAVLKRCLITSGGMVSGSLVLKFVPDPKVWREQP</sequence>
<dbReference type="EMBL" id="CAEZVB010000146">
    <property type="protein sequence ID" value="CAB4633735.1"/>
    <property type="molecule type" value="Genomic_DNA"/>
</dbReference>
<dbReference type="SUPFAM" id="SSF52540">
    <property type="entry name" value="P-loop containing nucleoside triphosphate hydrolases"/>
    <property type="match status" value="1"/>
</dbReference>
<evidence type="ECO:0000259" key="1">
    <source>
        <dbReference type="Pfam" id="PF17886"/>
    </source>
</evidence>
<dbReference type="InterPro" id="IPR027417">
    <property type="entry name" value="P-loop_NTPase"/>
</dbReference>
<protein>
    <submittedName>
        <fullName evidence="3">Unannotated protein</fullName>
    </submittedName>
</protein>
<dbReference type="Gene3D" id="3.40.50.300">
    <property type="entry name" value="P-loop containing nucleotide triphosphate hydrolases"/>
    <property type="match status" value="1"/>
</dbReference>
<dbReference type="EMBL" id="CAFBMO010000002">
    <property type="protein sequence ID" value="CAB4894187.1"/>
    <property type="molecule type" value="Genomic_DNA"/>
</dbReference>
<gene>
    <name evidence="2" type="ORF">UFOPK1908_01629</name>
    <name evidence="3" type="ORF">UFOPK3576_00092</name>
</gene>
<reference evidence="3" key="1">
    <citation type="submission" date="2020-05" db="EMBL/GenBank/DDBJ databases">
        <authorList>
            <person name="Chiriac C."/>
            <person name="Salcher M."/>
            <person name="Ghai R."/>
            <person name="Kavagutti S V."/>
        </authorList>
    </citation>
    <scope>NUCLEOTIDE SEQUENCE</scope>
</reference>
<proteinExistence type="predicted"/>
<evidence type="ECO:0000313" key="3">
    <source>
        <dbReference type="EMBL" id="CAB4894187.1"/>
    </source>
</evidence>
<dbReference type="InterPro" id="IPR040612">
    <property type="entry name" value="ArsA_HSP20-like"/>
</dbReference>